<evidence type="ECO:0000256" key="3">
    <source>
        <dbReference type="ARBA" id="ARBA00022692"/>
    </source>
</evidence>
<comment type="subcellular location">
    <subcellularLocation>
        <location evidence="1">Membrane</location>
        <topology evidence="1">Multi-pass membrane protein</topology>
    </subcellularLocation>
</comment>
<dbReference type="AlphaFoldDB" id="A0A832ZT64"/>
<gene>
    <name evidence="7" type="ORF">EYH50_02820</name>
</gene>
<feature type="transmembrane region" description="Helical" evidence="6">
    <location>
        <begin position="12"/>
        <end position="30"/>
    </location>
</feature>
<dbReference type="SUPFAM" id="SSF81345">
    <property type="entry name" value="ABC transporter involved in vitamin B12 uptake, BtuC"/>
    <property type="match status" value="1"/>
</dbReference>
<dbReference type="PANTHER" id="PTHR30477">
    <property type="entry name" value="ABC-TRANSPORTER METAL-BINDING PROTEIN"/>
    <property type="match status" value="1"/>
</dbReference>
<feature type="transmembrane region" description="Helical" evidence="6">
    <location>
        <begin position="62"/>
        <end position="84"/>
    </location>
</feature>
<keyword evidence="4 6" id="KW-1133">Transmembrane helix</keyword>
<dbReference type="EMBL" id="DQVR01000061">
    <property type="protein sequence ID" value="HIQ23962.1"/>
    <property type="molecule type" value="Genomic_DNA"/>
</dbReference>
<name>A0A832ZT64_9CREN</name>
<dbReference type="GO" id="GO:0043190">
    <property type="term" value="C:ATP-binding cassette (ABC) transporter complex"/>
    <property type="evidence" value="ECO:0007669"/>
    <property type="project" value="InterPro"/>
</dbReference>
<feature type="transmembrane region" description="Helical" evidence="6">
    <location>
        <begin position="275"/>
        <end position="291"/>
    </location>
</feature>
<evidence type="ECO:0000256" key="4">
    <source>
        <dbReference type="ARBA" id="ARBA00022989"/>
    </source>
</evidence>
<dbReference type="InterPro" id="IPR001626">
    <property type="entry name" value="ABC_TroCD"/>
</dbReference>
<comment type="caution">
    <text evidence="7">The sequence shown here is derived from an EMBL/GenBank/DDBJ whole genome shotgun (WGS) entry which is preliminary data.</text>
</comment>
<evidence type="ECO:0000313" key="7">
    <source>
        <dbReference type="EMBL" id="HIQ23962.1"/>
    </source>
</evidence>
<protein>
    <submittedName>
        <fullName evidence="7">Metal ABC transporter permease</fullName>
    </submittedName>
</protein>
<feature type="transmembrane region" description="Helical" evidence="6">
    <location>
        <begin position="90"/>
        <end position="110"/>
    </location>
</feature>
<proteinExistence type="inferred from homology"/>
<feature type="transmembrane region" description="Helical" evidence="6">
    <location>
        <begin position="36"/>
        <end position="55"/>
    </location>
</feature>
<feature type="transmembrane region" description="Helical" evidence="6">
    <location>
        <begin position="162"/>
        <end position="180"/>
    </location>
</feature>
<evidence type="ECO:0000313" key="8">
    <source>
        <dbReference type="Proteomes" id="UP000600071"/>
    </source>
</evidence>
<dbReference type="Proteomes" id="UP000600071">
    <property type="component" value="Unassembled WGS sequence"/>
</dbReference>
<dbReference type="Pfam" id="PF00950">
    <property type="entry name" value="ABC-3"/>
    <property type="match status" value="1"/>
</dbReference>
<evidence type="ECO:0000256" key="1">
    <source>
        <dbReference type="ARBA" id="ARBA00004141"/>
    </source>
</evidence>
<feature type="transmembrane region" description="Helical" evidence="6">
    <location>
        <begin position="249"/>
        <end position="269"/>
    </location>
</feature>
<organism evidence="7 8">
    <name type="scientific">Pyrodictium delaneyi</name>
    <dbReference type="NCBI Taxonomy" id="1273541"/>
    <lineage>
        <taxon>Archaea</taxon>
        <taxon>Thermoproteota</taxon>
        <taxon>Thermoprotei</taxon>
        <taxon>Desulfurococcales</taxon>
        <taxon>Pyrodictiaceae</taxon>
        <taxon>Pyrodictium</taxon>
    </lineage>
</organism>
<feature type="transmembrane region" description="Helical" evidence="6">
    <location>
        <begin position="200"/>
        <end position="219"/>
    </location>
</feature>
<feature type="transmembrane region" description="Helical" evidence="6">
    <location>
        <begin position="117"/>
        <end position="137"/>
    </location>
</feature>
<evidence type="ECO:0000256" key="6">
    <source>
        <dbReference type="SAM" id="Phobius"/>
    </source>
</evidence>
<evidence type="ECO:0000256" key="2">
    <source>
        <dbReference type="ARBA" id="ARBA00008034"/>
    </source>
</evidence>
<keyword evidence="3 6" id="KW-0812">Transmembrane</keyword>
<dbReference type="GO" id="GO:0055085">
    <property type="term" value="P:transmembrane transport"/>
    <property type="evidence" value="ECO:0007669"/>
    <property type="project" value="InterPro"/>
</dbReference>
<dbReference type="PANTHER" id="PTHR30477:SF21">
    <property type="entry name" value="ABC-3 PROTEIN"/>
    <property type="match status" value="1"/>
</dbReference>
<dbReference type="Gene3D" id="1.10.3470.10">
    <property type="entry name" value="ABC transporter involved in vitamin B12 uptake, BtuC"/>
    <property type="match status" value="1"/>
</dbReference>
<feature type="transmembrane region" description="Helical" evidence="6">
    <location>
        <begin position="225"/>
        <end position="242"/>
    </location>
</feature>
<evidence type="ECO:0000256" key="5">
    <source>
        <dbReference type="ARBA" id="ARBA00023136"/>
    </source>
</evidence>
<sequence>MKVRVLVLERPVVAGFFVALILAVLSLASYSIIISIYPALAVLAAGLAFGLLSALVAARRLFFLAGATPHAALLAALLAVLVAGGVSTHAYMLTILVTTALVYITGYMIFSGIEPDIATSVLVSLSASTSVILAYYAKTSSSGADIATIVFGDPLLVRPWDAWMAVAISLATCILVVLSYKEQVYIGIERDLAKITGMPVWLYDLVFFTLIGVVVSAMVQVVGFVLEHVLILLPGAAASMYARSAREAILLSVSSAIIAAGLGLVLSLVLGISPAGATGLVMLSIYVALVARSR</sequence>
<accession>A0A832ZT64</accession>
<comment type="similarity">
    <text evidence="2">Belongs to the ABC-3 integral membrane protein family.</text>
</comment>
<keyword evidence="5 6" id="KW-0472">Membrane</keyword>
<reference evidence="7" key="1">
    <citation type="journal article" date="2020" name="ISME J.">
        <title>Gammaproteobacteria mediating utilization of methyl-, sulfur- and petroleum organic compounds in deep ocean hydrothermal plumes.</title>
        <authorList>
            <person name="Zhou Z."/>
            <person name="Liu Y."/>
            <person name="Pan J."/>
            <person name="Cron B.R."/>
            <person name="Toner B.M."/>
            <person name="Anantharaman K."/>
            <person name="Breier J.A."/>
            <person name="Dick G.J."/>
            <person name="Li M."/>
        </authorList>
    </citation>
    <scope>NUCLEOTIDE SEQUENCE</scope>
    <source>
        <strain evidence="7">SZUA-1523</strain>
    </source>
</reference>
<dbReference type="InterPro" id="IPR037294">
    <property type="entry name" value="ABC_BtuC-like"/>
</dbReference>